<gene>
    <name evidence="6" type="ORF">B0A62_03150</name>
</gene>
<keyword evidence="4" id="KW-0862">Zinc</keyword>
<dbReference type="PANTHER" id="PTHR46233:SF3">
    <property type="entry name" value="HYDROXYACYLGLUTATHIONE HYDROLASE GLOC"/>
    <property type="match status" value="1"/>
</dbReference>
<evidence type="ECO:0000256" key="2">
    <source>
        <dbReference type="ARBA" id="ARBA00022723"/>
    </source>
</evidence>
<proteinExistence type="predicted"/>
<keyword evidence="7" id="KW-1185">Reference proteome</keyword>
<keyword evidence="2" id="KW-0479">Metal-binding</keyword>
<reference evidence="6 7" key="1">
    <citation type="submission" date="2016-11" db="EMBL/GenBank/DDBJ databases">
        <title>Whole genomes of Flavobacteriaceae.</title>
        <authorList>
            <person name="Stine C."/>
            <person name="Li C."/>
            <person name="Tadesse D."/>
        </authorList>
    </citation>
    <scope>NUCLEOTIDE SEQUENCE [LARGE SCALE GENOMIC DNA]</scope>
    <source>
        <strain evidence="6 7">ATCC 29551</strain>
    </source>
</reference>
<dbReference type="Pfam" id="PF00753">
    <property type="entry name" value="Lactamase_B"/>
    <property type="match status" value="1"/>
</dbReference>
<dbReference type="Gene3D" id="3.60.15.10">
    <property type="entry name" value="Ribonuclease Z/Hydroxyacylglutathione hydrolase-like"/>
    <property type="match status" value="1"/>
</dbReference>
<dbReference type="InterPro" id="IPR051453">
    <property type="entry name" value="MBL_Glyoxalase_II"/>
</dbReference>
<dbReference type="PANTHER" id="PTHR46233">
    <property type="entry name" value="HYDROXYACYLGLUTATHIONE HYDROLASE GLOC"/>
    <property type="match status" value="1"/>
</dbReference>
<dbReference type="RefSeq" id="WP_051885997.1">
    <property type="nucleotide sequence ID" value="NZ_JBEWQG010000046.1"/>
</dbReference>
<evidence type="ECO:0000259" key="5">
    <source>
        <dbReference type="SMART" id="SM00849"/>
    </source>
</evidence>
<evidence type="ECO:0000313" key="7">
    <source>
        <dbReference type="Proteomes" id="UP000198424"/>
    </source>
</evidence>
<dbReference type="Proteomes" id="UP000198424">
    <property type="component" value="Unassembled WGS sequence"/>
</dbReference>
<dbReference type="SMART" id="SM00849">
    <property type="entry name" value="Lactamase_B"/>
    <property type="match status" value="1"/>
</dbReference>
<dbReference type="InterPro" id="IPR036866">
    <property type="entry name" value="RibonucZ/Hydroxyglut_hydro"/>
</dbReference>
<comment type="cofactor">
    <cofactor evidence="1">
        <name>Zn(2+)</name>
        <dbReference type="ChEBI" id="CHEBI:29105"/>
    </cofactor>
</comment>
<evidence type="ECO:0000256" key="4">
    <source>
        <dbReference type="ARBA" id="ARBA00022833"/>
    </source>
</evidence>
<comment type="caution">
    <text evidence="6">The sequence shown here is derived from an EMBL/GenBank/DDBJ whole genome shotgun (WGS) entry which is preliminary data.</text>
</comment>
<dbReference type="InterPro" id="IPR001279">
    <property type="entry name" value="Metallo-B-lactamas"/>
</dbReference>
<organism evidence="6 7">
    <name type="scientific">Flavobacterium hydatis</name>
    <name type="common">Cytophaga aquatilis</name>
    <dbReference type="NCBI Taxonomy" id="991"/>
    <lineage>
        <taxon>Bacteria</taxon>
        <taxon>Pseudomonadati</taxon>
        <taxon>Bacteroidota</taxon>
        <taxon>Flavobacteriia</taxon>
        <taxon>Flavobacteriales</taxon>
        <taxon>Flavobacteriaceae</taxon>
        <taxon>Flavobacterium</taxon>
    </lineage>
</organism>
<dbReference type="SUPFAM" id="SSF56281">
    <property type="entry name" value="Metallo-hydrolase/oxidoreductase"/>
    <property type="match status" value="1"/>
</dbReference>
<accession>A0ABX4CMB9</accession>
<sequence length="229" mass="26011">MIYVQLFEVTNGVFNNQCYLIHNQYEGILIDPAWNYELINSYIEENGILLKGVLITHGHLDHLDLAEEFSEKNNVPIWMSEIDAINFRLTYPKLQLVTHLQSFKIGTIEITPILTPGHTSGSVCYVIDKHVFSGDTVFIEGVGVCSKEGAANLYDSVQFLKSYLSVDSLFWPGHSYGVAPGKAMSYLMLYNIYFQFNSKKSFVAFRTRKNQPSLFKWPFGKKKADSSPS</sequence>
<evidence type="ECO:0000256" key="3">
    <source>
        <dbReference type="ARBA" id="ARBA00022801"/>
    </source>
</evidence>
<evidence type="ECO:0000256" key="1">
    <source>
        <dbReference type="ARBA" id="ARBA00001947"/>
    </source>
</evidence>
<evidence type="ECO:0000313" key="6">
    <source>
        <dbReference type="EMBL" id="OXA97868.1"/>
    </source>
</evidence>
<name>A0ABX4CMB9_FLAHY</name>
<dbReference type="EMBL" id="MUGY01000002">
    <property type="protein sequence ID" value="OXA97868.1"/>
    <property type="molecule type" value="Genomic_DNA"/>
</dbReference>
<feature type="domain" description="Metallo-beta-lactamase" evidence="5">
    <location>
        <begin position="15"/>
        <end position="174"/>
    </location>
</feature>
<keyword evidence="3" id="KW-0378">Hydrolase</keyword>
<protein>
    <recommendedName>
        <fullName evidence="5">Metallo-beta-lactamase domain-containing protein</fullName>
    </recommendedName>
</protein>